<dbReference type="EMBL" id="JAHXZN010000001">
    <property type="protein sequence ID" value="MBW6529909.1"/>
    <property type="molecule type" value="Genomic_DNA"/>
</dbReference>
<dbReference type="InterPro" id="IPR050833">
    <property type="entry name" value="Poly_Biosynth_Transport"/>
</dbReference>
<dbReference type="InterPro" id="IPR002797">
    <property type="entry name" value="Polysacc_synth"/>
</dbReference>
<keyword evidence="4 6" id="KW-1133">Transmembrane helix</keyword>
<evidence type="ECO:0000313" key="8">
    <source>
        <dbReference type="Proteomes" id="UP000759103"/>
    </source>
</evidence>
<comment type="subcellular location">
    <subcellularLocation>
        <location evidence="1">Cell membrane</location>
        <topology evidence="1">Multi-pass membrane protein</topology>
    </subcellularLocation>
</comment>
<proteinExistence type="predicted"/>
<accession>A0ABS7BKF3</accession>
<dbReference type="Proteomes" id="UP000759103">
    <property type="component" value="Unassembled WGS sequence"/>
</dbReference>
<feature type="transmembrane region" description="Helical" evidence="6">
    <location>
        <begin position="146"/>
        <end position="169"/>
    </location>
</feature>
<evidence type="ECO:0000256" key="1">
    <source>
        <dbReference type="ARBA" id="ARBA00004651"/>
    </source>
</evidence>
<evidence type="ECO:0000256" key="6">
    <source>
        <dbReference type="SAM" id="Phobius"/>
    </source>
</evidence>
<evidence type="ECO:0000256" key="3">
    <source>
        <dbReference type="ARBA" id="ARBA00022692"/>
    </source>
</evidence>
<keyword evidence="8" id="KW-1185">Reference proteome</keyword>
<feature type="transmembrane region" description="Helical" evidence="6">
    <location>
        <begin position="429"/>
        <end position="446"/>
    </location>
</feature>
<feature type="transmembrane region" description="Helical" evidence="6">
    <location>
        <begin position="205"/>
        <end position="229"/>
    </location>
</feature>
<reference evidence="7 8" key="1">
    <citation type="submission" date="2021-07" db="EMBL/GenBank/DDBJ databases">
        <title>Sphingomonas sp.</title>
        <authorList>
            <person name="Feng G."/>
            <person name="Li J."/>
            <person name="Pan M."/>
        </authorList>
    </citation>
    <scope>NUCLEOTIDE SEQUENCE [LARGE SCALE GENOMIC DNA]</scope>
    <source>
        <strain evidence="7 8">RRHST34</strain>
    </source>
</reference>
<comment type="caution">
    <text evidence="7">The sequence shown here is derived from an EMBL/GenBank/DDBJ whole genome shotgun (WGS) entry which is preliminary data.</text>
</comment>
<dbReference type="Pfam" id="PF01943">
    <property type="entry name" value="Polysacc_synt"/>
    <property type="match status" value="1"/>
</dbReference>
<gene>
    <name evidence="7" type="ORF">KZ820_04110</name>
</gene>
<feature type="transmembrane region" description="Helical" evidence="6">
    <location>
        <begin position="115"/>
        <end position="140"/>
    </location>
</feature>
<dbReference type="RefSeq" id="WP_219747368.1">
    <property type="nucleotide sequence ID" value="NZ_JAHXZN010000001.1"/>
</dbReference>
<feature type="transmembrane region" description="Helical" evidence="6">
    <location>
        <begin position="335"/>
        <end position="360"/>
    </location>
</feature>
<feature type="transmembrane region" description="Helical" evidence="6">
    <location>
        <begin position="366"/>
        <end position="387"/>
    </location>
</feature>
<dbReference type="PANTHER" id="PTHR30250:SF31">
    <property type="entry name" value="INNER MEMBRANE PROTEIN YGHQ"/>
    <property type="match status" value="1"/>
</dbReference>
<organism evidence="7 8">
    <name type="scientific">Sphingomonas citri</name>
    <dbReference type="NCBI Taxonomy" id="2862499"/>
    <lineage>
        <taxon>Bacteria</taxon>
        <taxon>Pseudomonadati</taxon>
        <taxon>Pseudomonadota</taxon>
        <taxon>Alphaproteobacteria</taxon>
        <taxon>Sphingomonadales</taxon>
        <taxon>Sphingomonadaceae</taxon>
        <taxon>Sphingomonas</taxon>
    </lineage>
</organism>
<evidence type="ECO:0000256" key="2">
    <source>
        <dbReference type="ARBA" id="ARBA00022475"/>
    </source>
</evidence>
<evidence type="ECO:0000256" key="5">
    <source>
        <dbReference type="ARBA" id="ARBA00023136"/>
    </source>
</evidence>
<protein>
    <submittedName>
        <fullName evidence="7">Lipopolysaccharide biosynthesis protein</fullName>
    </submittedName>
</protein>
<name>A0ABS7BKF3_9SPHN</name>
<keyword evidence="3 6" id="KW-0812">Transmembrane</keyword>
<keyword evidence="2" id="KW-1003">Cell membrane</keyword>
<evidence type="ECO:0000313" key="7">
    <source>
        <dbReference type="EMBL" id="MBW6529909.1"/>
    </source>
</evidence>
<feature type="transmembrane region" description="Helical" evidence="6">
    <location>
        <begin position="399"/>
        <end position="423"/>
    </location>
</feature>
<sequence length="460" mass="48415">MRGTGVTGERLRTAATWALTPARWRALLGERRVRAVGHLLTGTAATVGITLITVGLAARALGPAGYGALALVLTLGQACERLLSFQSWQPLIRYGAALDSPEHEADYRSLLKFGLLLDLGGGALAWAVASLLVLAGRLLFHLDGGTVLLALAYMVSLLFNLNGISTAIFRLTGQFRLVARVQVINAIVRLACVAAAYAANAGLASFVLIWAVTQALGSLANFGTAWWLLRRTGRHRLWRASLTGLRERFPGLWRFALGSNLSLSLWASAQQVDTLLVGWLADPVSAGLFHIAKRISRVVQQVGSQVESVVYPDLSRLAAAGEQRQFNRVLLQTEAILAAFGGACFLGALLLAPTLLRLAAGPGFAAAAPLLTVQILAVSLTISGAASRAALLARGAQSAVLRVVGAATATFYLTAPFLVLWIGAMGANVAHVLFGTVWLAGLTLSLRRLPPQTIGAAAVA</sequence>
<feature type="transmembrane region" description="Helical" evidence="6">
    <location>
        <begin position="35"/>
        <end position="58"/>
    </location>
</feature>
<keyword evidence="5 6" id="KW-0472">Membrane</keyword>
<evidence type="ECO:0000256" key="4">
    <source>
        <dbReference type="ARBA" id="ARBA00022989"/>
    </source>
</evidence>
<dbReference type="PANTHER" id="PTHR30250">
    <property type="entry name" value="PST FAMILY PREDICTED COLANIC ACID TRANSPORTER"/>
    <property type="match status" value="1"/>
</dbReference>